<dbReference type="Gene3D" id="3.30.1380.10">
    <property type="match status" value="1"/>
</dbReference>
<keyword evidence="1" id="KW-0472">Membrane</keyword>
<organism evidence="3 4">
    <name type="scientific">Sphaerisporangium corydalis</name>
    <dbReference type="NCBI Taxonomy" id="1441875"/>
    <lineage>
        <taxon>Bacteria</taxon>
        <taxon>Bacillati</taxon>
        <taxon>Actinomycetota</taxon>
        <taxon>Actinomycetes</taxon>
        <taxon>Streptosporangiales</taxon>
        <taxon>Streptosporangiaceae</taxon>
        <taxon>Sphaerisporangium</taxon>
    </lineage>
</organism>
<keyword evidence="1" id="KW-0812">Transmembrane</keyword>
<evidence type="ECO:0000313" key="3">
    <source>
        <dbReference type="EMBL" id="MFC4586540.1"/>
    </source>
</evidence>
<accession>A0ABV9ECC5</accession>
<evidence type="ECO:0000313" key="4">
    <source>
        <dbReference type="Proteomes" id="UP001595891"/>
    </source>
</evidence>
<reference evidence="4" key="1">
    <citation type="journal article" date="2019" name="Int. J. Syst. Evol. Microbiol.">
        <title>The Global Catalogue of Microorganisms (GCM) 10K type strain sequencing project: providing services to taxonomists for standard genome sequencing and annotation.</title>
        <authorList>
            <consortium name="The Broad Institute Genomics Platform"/>
            <consortium name="The Broad Institute Genome Sequencing Center for Infectious Disease"/>
            <person name="Wu L."/>
            <person name="Ma J."/>
        </authorList>
    </citation>
    <scope>NUCLEOTIDE SEQUENCE [LARGE SCALE GENOMIC DNA]</scope>
    <source>
        <strain evidence="4">CCUG 49560</strain>
    </source>
</reference>
<evidence type="ECO:0000259" key="2">
    <source>
        <dbReference type="Pfam" id="PF02557"/>
    </source>
</evidence>
<dbReference type="InterPro" id="IPR009045">
    <property type="entry name" value="Zn_M74/Hedgehog-like"/>
</dbReference>
<name>A0ABV9ECC5_9ACTN</name>
<keyword evidence="1" id="KW-1133">Transmembrane helix</keyword>
<proteinExistence type="predicted"/>
<dbReference type="Proteomes" id="UP001595891">
    <property type="component" value="Unassembled WGS sequence"/>
</dbReference>
<dbReference type="SUPFAM" id="SSF55166">
    <property type="entry name" value="Hedgehog/DD-peptidase"/>
    <property type="match status" value="1"/>
</dbReference>
<dbReference type="RefSeq" id="WP_262841457.1">
    <property type="nucleotide sequence ID" value="NZ_JANZYP010000005.1"/>
</dbReference>
<feature type="domain" description="D-alanyl-D-alanine carboxypeptidase-like core" evidence="2">
    <location>
        <begin position="92"/>
        <end position="186"/>
    </location>
</feature>
<dbReference type="InterPro" id="IPR003709">
    <property type="entry name" value="VanY-like_core_dom"/>
</dbReference>
<gene>
    <name evidence="3" type="ORF">ACFO8L_10675</name>
</gene>
<dbReference type="Pfam" id="PF02557">
    <property type="entry name" value="VanY"/>
    <property type="match status" value="1"/>
</dbReference>
<feature type="transmembrane region" description="Helical" evidence="1">
    <location>
        <begin position="27"/>
        <end position="47"/>
    </location>
</feature>
<dbReference type="CDD" id="cd14846">
    <property type="entry name" value="Peptidase_M15_like"/>
    <property type="match status" value="1"/>
</dbReference>
<dbReference type="EMBL" id="JBHSFN010000005">
    <property type="protein sequence ID" value="MFC4586540.1"/>
    <property type="molecule type" value="Genomic_DNA"/>
</dbReference>
<keyword evidence="4" id="KW-1185">Reference proteome</keyword>
<sequence>MYEKPGVPPTFIHRRSADGRGRWTRRLLVAVMAIAVAAGLCSAAFALSARWTDPVASGWWGTTGHTVGVGDGVVPDGGRLSPRDTGLPAIANLDPKLLRAVRKAADDASRDGIGIYLTSGWRSKAYQQRLLDEAIVKYGSEREARRYVDTPERSHHVTGQAVDIGPTDADDWLARHGTAYGLCQTYANEMWHFELTITPGGTCPTPLTDATDG</sequence>
<protein>
    <submittedName>
        <fullName evidence="3">M15 family metallopeptidase</fullName>
    </submittedName>
</protein>
<evidence type="ECO:0000256" key="1">
    <source>
        <dbReference type="SAM" id="Phobius"/>
    </source>
</evidence>
<comment type="caution">
    <text evidence="3">The sequence shown here is derived from an EMBL/GenBank/DDBJ whole genome shotgun (WGS) entry which is preliminary data.</text>
</comment>